<dbReference type="InterPro" id="IPR011009">
    <property type="entry name" value="Kinase-like_dom_sf"/>
</dbReference>
<feature type="domain" description="Protein kinase" evidence="1">
    <location>
        <begin position="103"/>
        <end position="367"/>
    </location>
</feature>
<dbReference type="Proteomes" id="UP000054196">
    <property type="component" value="Unassembled WGS sequence"/>
</dbReference>
<dbReference type="KEGG" id="psq:PUNSTDRAFT_55595"/>
<name>R7S3C3_PUNST</name>
<evidence type="ECO:0000313" key="2">
    <source>
        <dbReference type="EMBL" id="EIN04282.1"/>
    </source>
</evidence>
<evidence type="ECO:0000259" key="1">
    <source>
        <dbReference type="PROSITE" id="PS50011"/>
    </source>
</evidence>
<organism evidence="2 3">
    <name type="scientific">Punctularia strigosozonata (strain HHB-11173)</name>
    <name type="common">White-rot fungus</name>
    <dbReference type="NCBI Taxonomy" id="741275"/>
    <lineage>
        <taxon>Eukaryota</taxon>
        <taxon>Fungi</taxon>
        <taxon>Dikarya</taxon>
        <taxon>Basidiomycota</taxon>
        <taxon>Agaricomycotina</taxon>
        <taxon>Agaricomycetes</taxon>
        <taxon>Corticiales</taxon>
        <taxon>Punctulariaceae</taxon>
        <taxon>Punctularia</taxon>
    </lineage>
</organism>
<dbReference type="GeneID" id="18884012"/>
<dbReference type="SUPFAM" id="SSF56112">
    <property type="entry name" value="Protein kinase-like (PK-like)"/>
    <property type="match status" value="1"/>
</dbReference>
<keyword evidence="3" id="KW-1185">Reference proteome</keyword>
<dbReference type="GO" id="GO:0005524">
    <property type="term" value="F:ATP binding"/>
    <property type="evidence" value="ECO:0007669"/>
    <property type="project" value="InterPro"/>
</dbReference>
<proteinExistence type="predicted"/>
<dbReference type="EMBL" id="JH687555">
    <property type="protein sequence ID" value="EIN04282.1"/>
    <property type="molecule type" value="Genomic_DNA"/>
</dbReference>
<dbReference type="OMA" id="IAMIMEF"/>
<gene>
    <name evidence="2" type="ORF">PUNSTDRAFT_55595</name>
</gene>
<dbReference type="GO" id="GO:0004672">
    <property type="term" value="F:protein kinase activity"/>
    <property type="evidence" value="ECO:0007669"/>
    <property type="project" value="InterPro"/>
</dbReference>
<dbReference type="AlphaFoldDB" id="R7S3C3"/>
<dbReference type="RefSeq" id="XP_007388425.1">
    <property type="nucleotide sequence ID" value="XM_007388363.1"/>
</dbReference>
<evidence type="ECO:0000313" key="3">
    <source>
        <dbReference type="Proteomes" id="UP000054196"/>
    </source>
</evidence>
<reference evidence="3" key="1">
    <citation type="journal article" date="2012" name="Science">
        <title>The Paleozoic origin of enzymatic lignin decomposition reconstructed from 31 fungal genomes.</title>
        <authorList>
            <person name="Floudas D."/>
            <person name="Binder M."/>
            <person name="Riley R."/>
            <person name="Barry K."/>
            <person name="Blanchette R.A."/>
            <person name="Henrissat B."/>
            <person name="Martinez A.T."/>
            <person name="Otillar R."/>
            <person name="Spatafora J.W."/>
            <person name="Yadav J.S."/>
            <person name="Aerts A."/>
            <person name="Benoit I."/>
            <person name="Boyd A."/>
            <person name="Carlson A."/>
            <person name="Copeland A."/>
            <person name="Coutinho P.M."/>
            <person name="de Vries R.P."/>
            <person name="Ferreira P."/>
            <person name="Findley K."/>
            <person name="Foster B."/>
            <person name="Gaskell J."/>
            <person name="Glotzer D."/>
            <person name="Gorecki P."/>
            <person name="Heitman J."/>
            <person name="Hesse C."/>
            <person name="Hori C."/>
            <person name="Igarashi K."/>
            <person name="Jurgens J.A."/>
            <person name="Kallen N."/>
            <person name="Kersten P."/>
            <person name="Kohler A."/>
            <person name="Kuees U."/>
            <person name="Kumar T.K.A."/>
            <person name="Kuo A."/>
            <person name="LaButti K."/>
            <person name="Larrondo L.F."/>
            <person name="Lindquist E."/>
            <person name="Ling A."/>
            <person name="Lombard V."/>
            <person name="Lucas S."/>
            <person name="Lundell T."/>
            <person name="Martin R."/>
            <person name="McLaughlin D.J."/>
            <person name="Morgenstern I."/>
            <person name="Morin E."/>
            <person name="Murat C."/>
            <person name="Nagy L.G."/>
            <person name="Nolan M."/>
            <person name="Ohm R.A."/>
            <person name="Patyshakuliyeva A."/>
            <person name="Rokas A."/>
            <person name="Ruiz-Duenas F.J."/>
            <person name="Sabat G."/>
            <person name="Salamov A."/>
            <person name="Samejima M."/>
            <person name="Schmutz J."/>
            <person name="Slot J.C."/>
            <person name="St John F."/>
            <person name="Stenlid J."/>
            <person name="Sun H."/>
            <person name="Sun S."/>
            <person name="Syed K."/>
            <person name="Tsang A."/>
            <person name="Wiebenga A."/>
            <person name="Young D."/>
            <person name="Pisabarro A."/>
            <person name="Eastwood D.C."/>
            <person name="Martin F."/>
            <person name="Cullen D."/>
            <person name="Grigoriev I.V."/>
            <person name="Hibbett D.S."/>
        </authorList>
    </citation>
    <scope>NUCLEOTIDE SEQUENCE [LARGE SCALE GENOMIC DNA]</scope>
    <source>
        <strain evidence="3">HHB-11173 SS5</strain>
    </source>
</reference>
<dbReference type="InterPro" id="IPR000719">
    <property type="entry name" value="Prot_kinase_dom"/>
</dbReference>
<dbReference type="OrthoDB" id="3138711at2759"/>
<dbReference type="PROSITE" id="PS50011">
    <property type="entry name" value="PROTEIN_KINASE_DOM"/>
    <property type="match status" value="1"/>
</dbReference>
<dbReference type="HOGENOM" id="CLU_064354_0_0_1"/>
<protein>
    <recommendedName>
        <fullName evidence="1">Protein kinase domain-containing protein</fullName>
    </recommendedName>
</protein>
<dbReference type="Gene3D" id="1.10.510.10">
    <property type="entry name" value="Transferase(Phosphotransferase) domain 1"/>
    <property type="match status" value="1"/>
</dbReference>
<dbReference type="Pfam" id="PF06293">
    <property type="entry name" value="Kdo"/>
    <property type="match status" value="1"/>
</dbReference>
<accession>R7S3C3</accession>
<sequence length="367" mass="42566">MNLDEYAERLINLLPQNEIFVDKDIPRDYQNGLLYITELERLRSLTCSKALRRSLPCILDITKTWTHSLPDTSRRVLYQQYRPLLFSIDKLSTASPQDTTLTLEHVIRAKRDTTSQVYKGSLRIGSGKSREVCIKIYQQSMCSLPDIDSFDEDERYNPELRTARHDAGVEAWAYCKLAPLQGSIIPCSYGFYEARLPNGETAVVHILEYLNGVTLSSFKRRDDLERHLSCRVIDMVEKLLENIALMHELGVTHQDLNPNNIMLLTQPRGLEPLSSLAIIDFNRAAPVHAIFDNERGDSLCMLDLFRRYRVPIRLVEAWYTKHASSHPRPRWLSLFDSKTAGEGAHFRYWHIIMCGRERRQQYTSIEY</sequence>